<name>A0A8J5RTX6_ZIZPA</name>
<dbReference type="AlphaFoldDB" id="A0A8J5RTX6"/>
<gene>
    <name evidence="1" type="ORF">GUJ93_ZPchr0009g1200</name>
</gene>
<reference evidence="1" key="1">
    <citation type="journal article" date="2021" name="bioRxiv">
        <title>Whole Genome Assembly and Annotation of Northern Wild Rice, Zizania palustris L., Supports a Whole Genome Duplication in the Zizania Genus.</title>
        <authorList>
            <person name="Haas M."/>
            <person name="Kono T."/>
            <person name="Macchietto M."/>
            <person name="Millas R."/>
            <person name="McGilp L."/>
            <person name="Shao M."/>
            <person name="Duquette J."/>
            <person name="Hirsch C.N."/>
            <person name="Kimball J."/>
        </authorList>
    </citation>
    <scope>NUCLEOTIDE SEQUENCE</scope>
    <source>
        <tissue evidence="1">Fresh leaf tissue</tissue>
    </source>
</reference>
<evidence type="ECO:0000313" key="2">
    <source>
        <dbReference type="Proteomes" id="UP000729402"/>
    </source>
</evidence>
<accession>A0A8J5RTX6</accession>
<organism evidence="1 2">
    <name type="scientific">Zizania palustris</name>
    <name type="common">Northern wild rice</name>
    <dbReference type="NCBI Taxonomy" id="103762"/>
    <lineage>
        <taxon>Eukaryota</taxon>
        <taxon>Viridiplantae</taxon>
        <taxon>Streptophyta</taxon>
        <taxon>Embryophyta</taxon>
        <taxon>Tracheophyta</taxon>
        <taxon>Spermatophyta</taxon>
        <taxon>Magnoliopsida</taxon>
        <taxon>Liliopsida</taxon>
        <taxon>Poales</taxon>
        <taxon>Poaceae</taxon>
        <taxon>BOP clade</taxon>
        <taxon>Oryzoideae</taxon>
        <taxon>Oryzeae</taxon>
        <taxon>Zizaniinae</taxon>
        <taxon>Zizania</taxon>
    </lineage>
</organism>
<comment type="caution">
    <text evidence="1">The sequence shown here is derived from an EMBL/GenBank/DDBJ whole genome shotgun (WGS) entry which is preliminary data.</text>
</comment>
<sequence length="166" mass="18067">MHAAWDDTVGALAPETALAELRLPPDSTLYLLSRLRSTPFSNAWQLASFIASTAAAAEFDPIRTVAACSIDELVKEFIFCAHRANMRPRHDRDSPHYGMSTGDNAGASTWKLFREAGATFAWFALYVANPPSIFRYQAGECHQMLPHYGSFGLTTGVLAVTDAAVA</sequence>
<proteinExistence type="predicted"/>
<evidence type="ECO:0000313" key="1">
    <source>
        <dbReference type="EMBL" id="KAG8049825.1"/>
    </source>
</evidence>
<reference evidence="1" key="2">
    <citation type="submission" date="2021-02" db="EMBL/GenBank/DDBJ databases">
        <authorList>
            <person name="Kimball J.A."/>
            <person name="Haas M.W."/>
            <person name="Macchietto M."/>
            <person name="Kono T."/>
            <person name="Duquette J."/>
            <person name="Shao M."/>
        </authorList>
    </citation>
    <scope>NUCLEOTIDE SEQUENCE</scope>
    <source>
        <tissue evidence="1">Fresh leaf tissue</tissue>
    </source>
</reference>
<dbReference type="EMBL" id="JAAALK010000289">
    <property type="protein sequence ID" value="KAG8049825.1"/>
    <property type="molecule type" value="Genomic_DNA"/>
</dbReference>
<protein>
    <submittedName>
        <fullName evidence="1">Uncharacterized protein</fullName>
    </submittedName>
</protein>
<dbReference type="Proteomes" id="UP000729402">
    <property type="component" value="Unassembled WGS sequence"/>
</dbReference>
<keyword evidence="2" id="KW-1185">Reference proteome</keyword>
<dbReference type="OrthoDB" id="8068875at2759"/>